<sequence>MLNSNFAAYPSESGTSYDYPITIPPTRSTSAQIHDRAFDFDTSSSPFVHAHPYNTDMNTSFMPSASTPSGSSIDTPVYDGQMTFPEIVGDGPNMIQQGDHLHSFQDGASWMPSVHEMDHSSIPSVFPPPSKPTLYGAVNECQVSNGAPAVFGMGTQSTPFGFGAGAGELVIHQPGMVFQATPSQMGPVLQTQPDGHRHQLPCSHPHAHQQSNARSQRHPHPYQRSQPQFHVRSHQQSYPPAYSHVSQPYFQQPQSQPPAPPFQNAGPSYQQMQTTTISTISNGMSTSTTYTAQTTTTQMTSCLPHAPSLDPHQNPGTIPAQPVPAYPSIPASAVAPPDTFSSSVPLYQPIPKRTLPGWVKMPSPTVEELFPLETLNPPEQQPLPRSEFVPVGLVPGSLIPTGSRIEEIEEEEEEEDTEYNEEEEEEDADAEYDDDDDDMDAECEDDEEDEGEYEEDEDDAPELSVVSAFQGGGVYFDQTTLCMPTSYEPQLSEPVPSGTLPPSALLCQPISQSVRDQFRFPLGQGSQQQPLAGFSSASAEWNPASMMSSGWAR</sequence>
<reference evidence="2 3" key="1">
    <citation type="submission" date="2019-02" db="EMBL/GenBank/DDBJ databases">
        <title>Genome sequencing of the rare red list fungi Bondarzewia mesenterica.</title>
        <authorList>
            <person name="Buettner E."/>
            <person name="Kellner H."/>
        </authorList>
    </citation>
    <scope>NUCLEOTIDE SEQUENCE [LARGE SCALE GENOMIC DNA]</scope>
    <source>
        <strain evidence="2 3">DSM 108281</strain>
    </source>
</reference>
<name>A0A4S4M3L4_9AGAM</name>
<feature type="region of interest" description="Disordered" evidence="1">
    <location>
        <begin position="394"/>
        <end position="461"/>
    </location>
</feature>
<gene>
    <name evidence="2" type="ORF">EW146_g1516</name>
</gene>
<organism evidence="2 3">
    <name type="scientific">Bondarzewia mesenterica</name>
    <dbReference type="NCBI Taxonomy" id="1095465"/>
    <lineage>
        <taxon>Eukaryota</taxon>
        <taxon>Fungi</taxon>
        <taxon>Dikarya</taxon>
        <taxon>Basidiomycota</taxon>
        <taxon>Agaricomycotina</taxon>
        <taxon>Agaricomycetes</taxon>
        <taxon>Russulales</taxon>
        <taxon>Bondarzewiaceae</taxon>
        <taxon>Bondarzewia</taxon>
    </lineage>
</organism>
<protein>
    <submittedName>
        <fullName evidence="2">Uncharacterized protein</fullName>
    </submittedName>
</protein>
<dbReference type="EMBL" id="SGPL01000038">
    <property type="protein sequence ID" value="THH19684.1"/>
    <property type="molecule type" value="Genomic_DNA"/>
</dbReference>
<dbReference type="AlphaFoldDB" id="A0A4S4M3L4"/>
<evidence type="ECO:0000256" key="1">
    <source>
        <dbReference type="SAM" id="MobiDB-lite"/>
    </source>
</evidence>
<feature type="compositionally biased region" description="Polar residues" evidence="1">
    <location>
        <begin position="223"/>
        <end position="238"/>
    </location>
</feature>
<dbReference type="OrthoDB" id="3233736at2759"/>
<dbReference type="Proteomes" id="UP000310158">
    <property type="component" value="Unassembled WGS sequence"/>
</dbReference>
<evidence type="ECO:0000313" key="2">
    <source>
        <dbReference type="EMBL" id="THH19684.1"/>
    </source>
</evidence>
<accession>A0A4S4M3L4</accession>
<comment type="caution">
    <text evidence="2">The sequence shown here is derived from an EMBL/GenBank/DDBJ whole genome shotgun (WGS) entry which is preliminary data.</text>
</comment>
<proteinExistence type="predicted"/>
<evidence type="ECO:0000313" key="3">
    <source>
        <dbReference type="Proteomes" id="UP000310158"/>
    </source>
</evidence>
<keyword evidence="3" id="KW-1185">Reference proteome</keyword>
<feature type="compositionally biased region" description="Acidic residues" evidence="1">
    <location>
        <begin position="407"/>
        <end position="461"/>
    </location>
</feature>
<feature type="region of interest" description="Disordered" evidence="1">
    <location>
        <begin position="185"/>
        <end position="270"/>
    </location>
</feature>